<feature type="region of interest" description="Disordered" evidence="1">
    <location>
        <begin position="42"/>
        <end position="67"/>
    </location>
</feature>
<dbReference type="Proteomes" id="UP000620075">
    <property type="component" value="Unassembled WGS sequence"/>
</dbReference>
<dbReference type="RefSeq" id="WP_338177462.1">
    <property type="nucleotide sequence ID" value="NZ_JAEKNQ010000021.1"/>
</dbReference>
<dbReference type="AlphaFoldDB" id="A0A934K8Z4"/>
<evidence type="ECO:0000313" key="3">
    <source>
        <dbReference type="Proteomes" id="UP000620075"/>
    </source>
</evidence>
<dbReference type="PANTHER" id="PTHR31694">
    <property type="entry name" value="DESICCATION-LIKE PROTEIN"/>
    <property type="match status" value="1"/>
</dbReference>
<evidence type="ECO:0000313" key="2">
    <source>
        <dbReference type="EMBL" id="MBJ7602697.1"/>
    </source>
</evidence>
<organism evidence="2 3">
    <name type="scientific">Candidatus Dormiibacter inghamiae</name>
    <dbReference type="NCBI Taxonomy" id="3127013"/>
    <lineage>
        <taxon>Bacteria</taxon>
        <taxon>Bacillati</taxon>
        <taxon>Candidatus Dormiibacterota</taxon>
        <taxon>Candidatus Dormibacteria</taxon>
        <taxon>Candidatus Dormibacterales</taxon>
        <taxon>Candidatus Dormibacteraceae</taxon>
        <taxon>Candidatus Dormiibacter</taxon>
    </lineage>
</organism>
<comment type="caution">
    <text evidence="2">The sequence shown here is derived from an EMBL/GenBank/DDBJ whole genome shotgun (WGS) entry which is preliminary data.</text>
</comment>
<sequence length="230" mass="23361">MNTDEPFGGEAVLEFDSDAGRRSFLKYAALVGAGATLVACGNSGTSSGSSSSPSGAGSPSAAGDDTSQFGQGDLGILNYALTLEYLEADFYAKGVAAGSSLLGDSLPLIQPIAMHEAAHVQALTQTITGAGGKPAAKPTTKYPDGTFTDKMKFLTTASTFEETGVKAYHGQVTRIKDKKVLAAAASIAGVESRHAAILADILNKKQVPAPVEAHAPSAEVVAAVKPFLGS</sequence>
<dbReference type="PROSITE" id="PS51318">
    <property type="entry name" value="TAT"/>
    <property type="match status" value="1"/>
</dbReference>
<dbReference type="PANTHER" id="PTHR31694:SF26">
    <property type="entry name" value="OS05G0151100 PROTEIN"/>
    <property type="match status" value="1"/>
</dbReference>
<evidence type="ECO:0000256" key="1">
    <source>
        <dbReference type="SAM" id="MobiDB-lite"/>
    </source>
</evidence>
<dbReference type="InterPro" id="IPR012347">
    <property type="entry name" value="Ferritin-like"/>
</dbReference>
<proteinExistence type="predicted"/>
<dbReference type="SUPFAM" id="SSF47240">
    <property type="entry name" value="Ferritin-like"/>
    <property type="match status" value="1"/>
</dbReference>
<reference evidence="2 3" key="1">
    <citation type="submission" date="2020-10" db="EMBL/GenBank/DDBJ databases">
        <title>Ca. Dormibacterota MAGs.</title>
        <authorList>
            <person name="Montgomery K."/>
        </authorList>
    </citation>
    <scope>NUCLEOTIDE SEQUENCE [LARGE SCALE GENOMIC DNA]</scope>
    <source>
        <strain evidence="2">SC8811_S16_3</strain>
    </source>
</reference>
<dbReference type="InterPro" id="IPR006311">
    <property type="entry name" value="TAT_signal"/>
</dbReference>
<name>A0A934K8Z4_9BACT</name>
<dbReference type="EMBL" id="JAEKNQ010000021">
    <property type="protein sequence ID" value="MBJ7602697.1"/>
    <property type="molecule type" value="Genomic_DNA"/>
</dbReference>
<gene>
    <name evidence="2" type="ORF">JF888_05820</name>
</gene>
<protein>
    <submittedName>
        <fullName evidence="2">Ferritin-like domain-containing protein</fullName>
    </submittedName>
</protein>
<dbReference type="Gene3D" id="1.20.1260.10">
    <property type="match status" value="1"/>
</dbReference>
<dbReference type="Pfam" id="PF13668">
    <property type="entry name" value="Ferritin_2"/>
    <property type="match status" value="1"/>
</dbReference>
<accession>A0A934K8Z4</accession>
<dbReference type="InterPro" id="IPR009078">
    <property type="entry name" value="Ferritin-like_SF"/>
</dbReference>
<dbReference type="InterPro" id="IPR052965">
    <property type="entry name" value="Pigment-catalase-like"/>
</dbReference>
<dbReference type="CDD" id="cd00657">
    <property type="entry name" value="Ferritin_like"/>
    <property type="match status" value="1"/>
</dbReference>